<dbReference type="RefSeq" id="WP_034382401.1">
    <property type="nucleotide sequence ID" value="NZ_AWTN01000116.1"/>
</dbReference>
<dbReference type="InterPro" id="IPR029069">
    <property type="entry name" value="HotDog_dom_sf"/>
</dbReference>
<gene>
    <name evidence="2" type="ORF">P245_22255</name>
</gene>
<feature type="domain" description="Thioesterase" evidence="1">
    <location>
        <begin position="60"/>
        <end position="123"/>
    </location>
</feature>
<dbReference type="EMBL" id="AWTN01000116">
    <property type="protein sequence ID" value="KGG85990.1"/>
    <property type="molecule type" value="Genomic_DNA"/>
</dbReference>
<dbReference type="CDD" id="cd03443">
    <property type="entry name" value="PaaI_thioesterase"/>
    <property type="match status" value="1"/>
</dbReference>
<comment type="caution">
    <text evidence="2">The sequence shown here is derived from an EMBL/GenBank/DDBJ whole genome shotgun (WGS) entry which is preliminary data.</text>
</comment>
<dbReference type="AlphaFoldDB" id="A0A0E3BXE3"/>
<dbReference type="Gene3D" id="3.10.129.10">
    <property type="entry name" value="Hotdog Thioesterase"/>
    <property type="match status" value="1"/>
</dbReference>
<protein>
    <submittedName>
        <fullName evidence="2">Aromatic catabolism protein</fullName>
    </submittedName>
</protein>
<proteinExistence type="predicted"/>
<evidence type="ECO:0000313" key="2">
    <source>
        <dbReference type="EMBL" id="KGG85990.1"/>
    </source>
</evidence>
<evidence type="ECO:0000259" key="1">
    <source>
        <dbReference type="Pfam" id="PF03061"/>
    </source>
</evidence>
<organism evidence="2 3">
    <name type="scientific">Comamonas thiooxydans</name>
    <dbReference type="NCBI Taxonomy" id="363952"/>
    <lineage>
        <taxon>Bacteria</taxon>
        <taxon>Pseudomonadati</taxon>
        <taxon>Pseudomonadota</taxon>
        <taxon>Betaproteobacteria</taxon>
        <taxon>Burkholderiales</taxon>
        <taxon>Comamonadaceae</taxon>
        <taxon>Comamonas</taxon>
    </lineage>
</organism>
<dbReference type="InterPro" id="IPR006683">
    <property type="entry name" value="Thioestr_dom"/>
</dbReference>
<name>A0A0E3BXE3_9BURK</name>
<sequence length="148" mass="15986">MTPQNEHFARDIRALVLSMPVAQMLQLRFERIEPGEVDLCLPYQESLSFRPGQLQATPVFAIADFAAVSAAGTLLAPGWLNATIDCSIKYLAPADGETLLARGRVIQASKLLTVARADVFSRKAGRELLCATMLATARNLAPAQQGAF</sequence>
<reference evidence="2 3" key="1">
    <citation type="submission" date="2013-09" db="EMBL/GenBank/DDBJ databases">
        <title>High correlation between genotypes and phenotypes of environmental bacteria Comamonas testosteroni strains.</title>
        <authorList>
            <person name="Liu L."/>
            <person name="Zhu W."/>
            <person name="Xia X."/>
            <person name="Xu B."/>
            <person name="Luo M."/>
            <person name="Wang G."/>
        </authorList>
    </citation>
    <scope>NUCLEOTIDE SEQUENCE [LARGE SCALE GENOMIC DNA]</scope>
    <source>
        <strain evidence="2 3">JL14</strain>
    </source>
</reference>
<dbReference type="SUPFAM" id="SSF54637">
    <property type="entry name" value="Thioesterase/thiol ester dehydrase-isomerase"/>
    <property type="match status" value="1"/>
</dbReference>
<accession>A0A0E3BXE3</accession>
<evidence type="ECO:0000313" key="3">
    <source>
        <dbReference type="Proteomes" id="UP000029567"/>
    </source>
</evidence>
<dbReference type="Proteomes" id="UP000029567">
    <property type="component" value="Unassembled WGS sequence"/>
</dbReference>
<dbReference type="GO" id="GO:0016790">
    <property type="term" value="F:thiolester hydrolase activity"/>
    <property type="evidence" value="ECO:0007669"/>
    <property type="project" value="UniProtKB-ARBA"/>
</dbReference>
<dbReference type="Pfam" id="PF03061">
    <property type="entry name" value="4HBT"/>
    <property type="match status" value="1"/>
</dbReference>